<accession>A0A0N5A338</accession>
<evidence type="ECO:0000256" key="2">
    <source>
        <dbReference type="ARBA" id="ARBA00012190"/>
    </source>
</evidence>
<evidence type="ECO:0000313" key="14">
    <source>
        <dbReference type="WBParaSite" id="PTRK_0001604800.1"/>
    </source>
</evidence>
<evidence type="ECO:0000256" key="4">
    <source>
        <dbReference type="ARBA" id="ARBA00022603"/>
    </source>
</evidence>
<dbReference type="InterPro" id="IPR029063">
    <property type="entry name" value="SAM-dependent_MTases_sf"/>
</dbReference>
<evidence type="ECO:0000256" key="6">
    <source>
        <dbReference type="ARBA" id="ARBA00022691"/>
    </source>
</evidence>
<organism evidence="13 14">
    <name type="scientific">Parastrongyloides trichosuri</name>
    <name type="common">Possum-specific nematode worm</name>
    <dbReference type="NCBI Taxonomy" id="131310"/>
    <lineage>
        <taxon>Eukaryota</taxon>
        <taxon>Metazoa</taxon>
        <taxon>Ecdysozoa</taxon>
        <taxon>Nematoda</taxon>
        <taxon>Chromadorea</taxon>
        <taxon>Rhabditida</taxon>
        <taxon>Tylenchina</taxon>
        <taxon>Panagrolaimomorpha</taxon>
        <taxon>Strongyloidoidea</taxon>
        <taxon>Strongyloididae</taxon>
        <taxon>Parastrongyloides</taxon>
    </lineage>
</organism>
<dbReference type="STRING" id="131310.A0A0N5A338"/>
<evidence type="ECO:0000256" key="11">
    <source>
        <dbReference type="RuleBase" id="RU271113"/>
    </source>
</evidence>
<comment type="function">
    <text evidence="11">Histone methyltransferase that specifically trimethylates histone H3 to form H3K79me3. This methylation is required for telomere silencing and for the pachytene checkpoint during the meiotic cell cycle by allowing the recruitment of RAD9 to double strand breaks. Nucleosomes are preferred as substrate compared to free histone.</text>
</comment>
<keyword evidence="7 11" id="KW-0156">Chromatin regulator</keyword>
<dbReference type="Pfam" id="PF08123">
    <property type="entry name" value="DOT1"/>
    <property type="match status" value="1"/>
</dbReference>
<dbReference type="Gene3D" id="3.40.50.150">
    <property type="entry name" value="Vaccinia Virus protein VP39"/>
    <property type="match status" value="1"/>
</dbReference>
<dbReference type="Proteomes" id="UP000038045">
    <property type="component" value="Unplaced"/>
</dbReference>
<evidence type="ECO:0000313" key="13">
    <source>
        <dbReference type="Proteomes" id="UP000038045"/>
    </source>
</evidence>
<dbReference type="GO" id="GO:0032259">
    <property type="term" value="P:methylation"/>
    <property type="evidence" value="ECO:0007669"/>
    <property type="project" value="UniProtKB-KW"/>
</dbReference>
<dbReference type="AlphaFoldDB" id="A0A0N5A338"/>
<protein>
    <recommendedName>
        <fullName evidence="3 11">Histone-lysine N-methyltransferase, H3 lysine-79 specific</fullName>
        <ecNumber evidence="2 11">2.1.1.360</ecNumber>
    </recommendedName>
    <alternativeName>
        <fullName evidence="9 11">Histone H3-K79 methyltransferase</fullName>
    </alternativeName>
</protein>
<evidence type="ECO:0000256" key="8">
    <source>
        <dbReference type="ARBA" id="ARBA00023242"/>
    </source>
</evidence>
<dbReference type="GO" id="GO:0005634">
    <property type="term" value="C:nucleus"/>
    <property type="evidence" value="ECO:0007669"/>
    <property type="project" value="UniProtKB-SubCell"/>
</dbReference>
<comment type="similarity">
    <text evidence="11">Belongs to the class I-like SAM-binding methyltransferase superfamily. DOT1 family.</text>
</comment>
<evidence type="ECO:0000256" key="10">
    <source>
        <dbReference type="ARBA" id="ARBA00047770"/>
    </source>
</evidence>
<proteinExistence type="inferred from homology"/>
<name>A0A0N5A338_PARTI</name>
<keyword evidence="8 11" id="KW-0539">Nucleus</keyword>
<feature type="domain" description="DOT1" evidence="12">
    <location>
        <begin position="1"/>
        <end position="129"/>
    </location>
</feature>
<dbReference type="PROSITE" id="PS51569">
    <property type="entry name" value="DOT1"/>
    <property type="match status" value="1"/>
</dbReference>
<dbReference type="InterPro" id="IPR030445">
    <property type="entry name" value="H3-K79_meTrfase"/>
</dbReference>
<evidence type="ECO:0000259" key="12">
    <source>
        <dbReference type="PROSITE" id="PS51569"/>
    </source>
</evidence>
<keyword evidence="13" id="KW-1185">Reference proteome</keyword>
<evidence type="ECO:0000256" key="3">
    <source>
        <dbReference type="ARBA" id="ARBA00020987"/>
    </source>
</evidence>
<dbReference type="SUPFAM" id="SSF53335">
    <property type="entry name" value="S-adenosyl-L-methionine-dependent methyltransferases"/>
    <property type="match status" value="1"/>
</dbReference>
<dbReference type="GO" id="GO:0000077">
    <property type="term" value="P:DNA damage checkpoint signaling"/>
    <property type="evidence" value="ECO:0007669"/>
    <property type="project" value="TreeGrafter"/>
</dbReference>
<keyword evidence="5 11" id="KW-0808">Transferase</keyword>
<evidence type="ECO:0000256" key="5">
    <source>
        <dbReference type="ARBA" id="ARBA00022679"/>
    </source>
</evidence>
<dbReference type="EC" id="2.1.1.360" evidence="2 11"/>
<comment type="catalytic activity">
    <reaction evidence="10 11">
        <text>L-lysyl(79)-[histone H3] + 3 S-adenosyl-L-methionine = N(6),N(6),N(6)-trimethyl-L-lysyl(79)-[histone H3] + 3 S-adenosyl-L-homocysteine + 3 H(+)</text>
        <dbReference type="Rhea" id="RHEA:60328"/>
        <dbReference type="Rhea" id="RHEA-COMP:15549"/>
        <dbReference type="Rhea" id="RHEA-COMP:15552"/>
        <dbReference type="ChEBI" id="CHEBI:15378"/>
        <dbReference type="ChEBI" id="CHEBI:29969"/>
        <dbReference type="ChEBI" id="CHEBI:57856"/>
        <dbReference type="ChEBI" id="CHEBI:59789"/>
        <dbReference type="ChEBI" id="CHEBI:61961"/>
        <dbReference type="EC" id="2.1.1.360"/>
    </reaction>
</comment>
<keyword evidence="6 11" id="KW-0949">S-adenosyl-L-methionine</keyword>
<evidence type="ECO:0000256" key="9">
    <source>
        <dbReference type="ARBA" id="ARBA00029821"/>
    </source>
</evidence>
<dbReference type="GO" id="GO:0006281">
    <property type="term" value="P:DNA repair"/>
    <property type="evidence" value="ECO:0007669"/>
    <property type="project" value="TreeGrafter"/>
</dbReference>
<evidence type="ECO:0000256" key="1">
    <source>
        <dbReference type="ARBA" id="ARBA00004123"/>
    </source>
</evidence>
<evidence type="ECO:0000256" key="7">
    <source>
        <dbReference type="ARBA" id="ARBA00022853"/>
    </source>
</evidence>
<comment type="miscellaneous">
    <text evidence="11">In contrast to other lysine histone methyltransferases, it does not contain a SET domain, suggesting the existence of another mechanism for methylation of lysine residues of histones.</text>
</comment>
<dbReference type="WBParaSite" id="PTRK_0001604800.1">
    <property type="protein sequence ID" value="PTRK_0001604800.1"/>
    <property type="gene ID" value="PTRK_0001604800"/>
</dbReference>
<keyword evidence="4 11" id="KW-0489">Methyltransferase</keyword>
<comment type="subcellular location">
    <subcellularLocation>
        <location evidence="1 11">Nucleus</location>
    </subcellularLocation>
</comment>
<sequence length="129" mass="14812">MDEIRSLPMVQFRNILPKEYSLTSDEYEKIDDLLYGKHVRNFAIFRSKAKFKNLNYGELTYYGFEVLKSHLSINNSDTFVDLGCGVGQIVFQAAVTTPVKKAIGVECDENRISVAKSMEEDFKKIMKIE</sequence>
<dbReference type="PANTHER" id="PTHR21451">
    <property type="entry name" value="HISTONE H3 METHYLTRANSFERASE"/>
    <property type="match status" value="1"/>
</dbReference>
<dbReference type="GO" id="GO:0140956">
    <property type="term" value="F:histone H3K79 trimethyltransferase activity"/>
    <property type="evidence" value="ECO:0007669"/>
    <property type="project" value="UniProtKB-EC"/>
</dbReference>
<dbReference type="InterPro" id="IPR025789">
    <property type="entry name" value="DOT1_dom"/>
</dbReference>
<dbReference type="PANTHER" id="PTHR21451:SF0">
    <property type="entry name" value="HISTONE-LYSINE N-METHYLTRANSFERASE, H3 LYSINE-79 SPECIFIC"/>
    <property type="match status" value="1"/>
</dbReference>
<reference evidence="14" key="1">
    <citation type="submission" date="2017-02" db="UniProtKB">
        <authorList>
            <consortium name="WormBaseParasite"/>
        </authorList>
    </citation>
    <scope>IDENTIFICATION</scope>
</reference>